<evidence type="ECO:0000256" key="3">
    <source>
        <dbReference type="SAM" id="SignalP"/>
    </source>
</evidence>
<feature type="chain" id="PRO_5043684677" evidence="3">
    <location>
        <begin position="25"/>
        <end position="158"/>
    </location>
</feature>
<comment type="similarity">
    <text evidence="1">Belongs to the STIG1 family.</text>
</comment>
<dbReference type="PANTHER" id="PTHR33227">
    <property type="entry name" value="STIGMA-SPECIFIC STIG1-LIKE PROTEIN 3"/>
    <property type="match status" value="1"/>
</dbReference>
<dbReference type="PANTHER" id="PTHR33227:SF56">
    <property type="entry name" value="STIGMA-SPECIFIC PROTEIN STIG1-RELATED"/>
    <property type="match status" value="1"/>
</dbReference>
<evidence type="ECO:0000313" key="4">
    <source>
        <dbReference type="EMBL" id="CAI8593137.1"/>
    </source>
</evidence>
<sequence>MGNKILKLTIILSILISLSLFVSSNDNDDKNHHDIVEDEDEDEFYIVDTPLQHHGSSRSRFLASIIKKGTRCNLESNNICNGVRANKGKDLLFCCKKHCRNVLSDKNNCNVCGHKCKQGERCCNGVCTNVLSNVRNCGNCNKKCSSGEPCGNGFCGYA</sequence>
<protein>
    <submittedName>
        <fullName evidence="4">Uncharacterized protein</fullName>
    </submittedName>
</protein>
<dbReference type="AlphaFoldDB" id="A0AAV0Z5N6"/>
<proteinExistence type="inferred from homology"/>
<name>A0AAV0Z5N6_VICFA</name>
<dbReference type="InterPro" id="IPR006969">
    <property type="entry name" value="Stig-like"/>
</dbReference>
<gene>
    <name evidence="4" type="ORF">VFH_I076200</name>
</gene>
<keyword evidence="2 3" id="KW-0732">Signal</keyword>
<feature type="signal peptide" evidence="3">
    <location>
        <begin position="1"/>
        <end position="24"/>
    </location>
</feature>
<keyword evidence="5" id="KW-1185">Reference proteome</keyword>
<dbReference type="Pfam" id="PF04885">
    <property type="entry name" value="Stig1"/>
    <property type="match status" value="1"/>
</dbReference>
<evidence type="ECO:0000256" key="1">
    <source>
        <dbReference type="ARBA" id="ARBA00006010"/>
    </source>
</evidence>
<accession>A0AAV0Z5N6</accession>
<dbReference type="EMBL" id="OX451735">
    <property type="protein sequence ID" value="CAI8593137.1"/>
    <property type="molecule type" value="Genomic_DNA"/>
</dbReference>
<evidence type="ECO:0000313" key="5">
    <source>
        <dbReference type="Proteomes" id="UP001157006"/>
    </source>
</evidence>
<organism evidence="4 5">
    <name type="scientific">Vicia faba</name>
    <name type="common">Broad bean</name>
    <name type="synonym">Faba vulgaris</name>
    <dbReference type="NCBI Taxonomy" id="3906"/>
    <lineage>
        <taxon>Eukaryota</taxon>
        <taxon>Viridiplantae</taxon>
        <taxon>Streptophyta</taxon>
        <taxon>Embryophyta</taxon>
        <taxon>Tracheophyta</taxon>
        <taxon>Spermatophyta</taxon>
        <taxon>Magnoliopsida</taxon>
        <taxon>eudicotyledons</taxon>
        <taxon>Gunneridae</taxon>
        <taxon>Pentapetalae</taxon>
        <taxon>rosids</taxon>
        <taxon>fabids</taxon>
        <taxon>Fabales</taxon>
        <taxon>Fabaceae</taxon>
        <taxon>Papilionoideae</taxon>
        <taxon>50 kb inversion clade</taxon>
        <taxon>NPAAA clade</taxon>
        <taxon>Hologalegina</taxon>
        <taxon>IRL clade</taxon>
        <taxon>Fabeae</taxon>
        <taxon>Vicia</taxon>
    </lineage>
</organism>
<dbReference type="Proteomes" id="UP001157006">
    <property type="component" value="Chromosome 1S"/>
</dbReference>
<reference evidence="4 5" key="1">
    <citation type="submission" date="2023-01" db="EMBL/GenBank/DDBJ databases">
        <authorList>
            <person name="Kreplak J."/>
        </authorList>
    </citation>
    <scope>NUCLEOTIDE SEQUENCE [LARGE SCALE GENOMIC DNA]</scope>
</reference>
<evidence type="ECO:0000256" key="2">
    <source>
        <dbReference type="ARBA" id="ARBA00022729"/>
    </source>
</evidence>